<evidence type="ECO:0000313" key="4">
    <source>
        <dbReference type="Proteomes" id="UP000054596"/>
    </source>
</evidence>
<dbReference type="EMBL" id="FCOJ02000003">
    <property type="protein sequence ID" value="SAK45310.1"/>
    <property type="molecule type" value="Genomic_DNA"/>
</dbReference>
<feature type="signal peptide" evidence="2">
    <location>
        <begin position="1"/>
        <end position="31"/>
    </location>
</feature>
<organism evidence="3 4">
    <name type="scientific">Caballeronia glebae</name>
    <dbReference type="NCBI Taxonomy" id="1777143"/>
    <lineage>
        <taxon>Bacteria</taxon>
        <taxon>Pseudomonadati</taxon>
        <taxon>Pseudomonadota</taxon>
        <taxon>Betaproteobacteria</taxon>
        <taxon>Burkholderiales</taxon>
        <taxon>Burkholderiaceae</taxon>
        <taxon>Caballeronia</taxon>
    </lineage>
</organism>
<sequence length="601" mass="62000">MVRYTRWPVSAPGIRNIALSVLSAAVLSACGGGGGGGSDNGGVVNNNSGAGGGSNTAAGGDSGGSTPTPVKKSGTVTGRVSYDFVPTVTSAAASGDLKARLDYGRTYRRPVRSALVEIMSEDGATVIGKTFTNEAGVYSIDVPADTRVYVRVTAQGMSGADGAPDYLIKVRDNTAPEYRRAPSSAPLYSIRGDAFTTATSGSQAELNAASGWTGNGYGAARSAAPFAILDQLVTAAQKMHDVAPEVALPALNVYWSVNNRPGDGDIANGLIRSSHYDPNASTKGLYLLGAENVDTDEYDASVVVHEFGHYFEYALSRSDSFGGSHYQGDALDMSVAFSEAFGNAFSSMVRDSPIYSDTMGALQSEDGFGFDLDTPSNVWSFPAWFDETALGNALYGLYKSPDIGFAPIYRAMLNGQKNTPAFTSIFSFATALRPLVGDAGKAALDASLSKVQVNGGTLLDAWGTATVKGNWDPTPVDSAILPIYAALKPGGSASSCTTTIFGGGNKLGNFGHLRLTIPATGVYKLTLSPQSGGPAIGDYAITAYNAGAKISPAFTSAGSSTYTFLAAGDYAAYAAPRSNSDFNAARTNSAGCVNVSLQAGM</sequence>
<dbReference type="Proteomes" id="UP000054596">
    <property type="component" value="Unassembled WGS sequence"/>
</dbReference>
<dbReference type="RefSeq" id="WP_086965779.1">
    <property type="nucleotide sequence ID" value="NZ_FCOJ02000003.1"/>
</dbReference>
<evidence type="ECO:0000256" key="2">
    <source>
        <dbReference type="SAM" id="SignalP"/>
    </source>
</evidence>
<dbReference type="OrthoDB" id="5699193at2"/>
<dbReference type="AlphaFoldDB" id="A0A157ZIG8"/>
<accession>A0A157ZIG8</accession>
<dbReference type="STRING" id="1777143.AWB82_00745"/>
<protein>
    <recommendedName>
        <fullName evidence="5">Lipoprotein</fullName>
    </recommendedName>
</protein>
<keyword evidence="2" id="KW-0732">Signal</keyword>
<proteinExistence type="predicted"/>
<keyword evidence="4" id="KW-1185">Reference proteome</keyword>
<evidence type="ECO:0000313" key="3">
    <source>
        <dbReference type="EMBL" id="SAK45310.1"/>
    </source>
</evidence>
<name>A0A157ZIG8_9BURK</name>
<evidence type="ECO:0000256" key="1">
    <source>
        <dbReference type="SAM" id="MobiDB-lite"/>
    </source>
</evidence>
<reference evidence="3" key="1">
    <citation type="submission" date="2016-01" db="EMBL/GenBank/DDBJ databases">
        <authorList>
            <person name="Peeters C."/>
        </authorList>
    </citation>
    <scope>NUCLEOTIDE SEQUENCE [LARGE SCALE GENOMIC DNA]</scope>
    <source>
        <strain evidence="3">LMG 29325</strain>
    </source>
</reference>
<evidence type="ECO:0008006" key="5">
    <source>
        <dbReference type="Google" id="ProtNLM"/>
    </source>
</evidence>
<feature type="region of interest" description="Disordered" evidence="1">
    <location>
        <begin position="45"/>
        <end position="76"/>
    </location>
</feature>
<feature type="chain" id="PRO_5007619348" description="Lipoprotein" evidence="2">
    <location>
        <begin position="32"/>
        <end position="601"/>
    </location>
</feature>
<dbReference type="SUPFAM" id="SSF55486">
    <property type="entry name" value="Metalloproteases ('zincins'), catalytic domain"/>
    <property type="match status" value="1"/>
</dbReference>
<gene>
    <name evidence="3" type="ORF">AWB82_00745</name>
</gene>
<comment type="caution">
    <text evidence="3">The sequence shown here is derived from an EMBL/GenBank/DDBJ whole genome shotgun (WGS) entry which is preliminary data.</text>
</comment>
<dbReference type="PROSITE" id="PS51257">
    <property type="entry name" value="PROKAR_LIPOPROTEIN"/>
    <property type="match status" value="1"/>
</dbReference>